<name>A0A9X0D1M9_9CNID</name>
<feature type="non-terminal residue" evidence="1">
    <location>
        <position position="1"/>
    </location>
</feature>
<dbReference type="AlphaFoldDB" id="A0A9X0D1M9"/>
<protein>
    <submittedName>
        <fullName evidence="1">Uncharacterized protein</fullName>
    </submittedName>
</protein>
<organism evidence="1 2">
    <name type="scientific">Desmophyllum pertusum</name>
    <dbReference type="NCBI Taxonomy" id="174260"/>
    <lineage>
        <taxon>Eukaryota</taxon>
        <taxon>Metazoa</taxon>
        <taxon>Cnidaria</taxon>
        <taxon>Anthozoa</taxon>
        <taxon>Hexacorallia</taxon>
        <taxon>Scleractinia</taxon>
        <taxon>Caryophylliina</taxon>
        <taxon>Caryophylliidae</taxon>
        <taxon>Desmophyllum</taxon>
    </lineage>
</organism>
<evidence type="ECO:0000313" key="1">
    <source>
        <dbReference type="EMBL" id="KAJ7381584.1"/>
    </source>
</evidence>
<evidence type="ECO:0000313" key="2">
    <source>
        <dbReference type="Proteomes" id="UP001163046"/>
    </source>
</evidence>
<comment type="caution">
    <text evidence="1">The sequence shown here is derived from an EMBL/GenBank/DDBJ whole genome shotgun (WGS) entry which is preliminary data.</text>
</comment>
<feature type="non-terminal residue" evidence="1">
    <location>
        <position position="103"/>
    </location>
</feature>
<gene>
    <name evidence="1" type="ORF">OS493_040283</name>
</gene>
<reference evidence="1" key="1">
    <citation type="submission" date="2023-01" db="EMBL/GenBank/DDBJ databases">
        <title>Genome assembly of the deep-sea coral Lophelia pertusa.</title>
        <authorList>
            <person name="Herrera S."/>
            <person name="Cordes E."/>
        </authorList>
    </citation>
    <scope>NUCLEOTIDE SEQUENCE</scope>
    <source>
        <strain evidence="1">USNM1676648</strain>
        <tissue evidence="1">Polyp</tissue>
    </source>
</reference>
<dbReference type="EMBL" id="MU826204">
    <property type="protein sequence ID" value="KAJ7381584.1"/>
    <property type="molecule type" value="Genomic_DNA"/>
</dbReference>
<keyword evidence="2" id="KW-1185">Reference proteome</keyword>
<sequence length="103" mass="11660">EPFTVNSNLTCLVSRTIHQATPGTVPCPERLNTMCIPVLLYFVKFVLEDCLKNKTIMLPFAVHYQCPVAQALTMSFTKKDYPPTSLYRCLKMRPPSLNSHGLQ</sequence>
<dbReference type="Proteomes" id="UP001163046">
    <property type="component" value="Unassembled WGS sequence"/>
</dbReference>
<accession>A0A9X0D1M9</accession>
<proteinExistence type="predicted"/>